<dbReference type="AlphaFoldDB" id="H0QXL8"/>
<keyword evidence="4" id="KW-1003">Cell membrane</keyword>
<organism evidence="9 10">
    <name type="scientific">Gordonia effusa NBRC 100432</name>
    <dbReference type="NCBI Taxonomy" id="1077974"/>
    <lineage>
        <taxon>Bacteria</taxon>
        <taxon>Bacillati</taxon>
        <taxon>Actinomycetota</taxon>
        <taxon>Actinomycetes</taxon>
        <taxon>Mycobacteriales</taxon>
        <taxon>Gordoniaceae</taxon>
        <taxon>Gordonia</taxon>
    </lineage>
</organism>
<keyword evidence="6 9" id="KW-0067">ATP-binding</keyword>
<dbReference type="InterPro" id="IPR027417">
    <property type="entry name" value="P-loop_NTPase"/>
</dbReference>
<dbReference type="PANTHER" id="PTHR43297:SF2">
    <property type="entry name" value="DIPEPTIDE TRANSPORT ATP-BINDING PROTEIN DPPD"/>
    <property type="match status" value="1"/>
</dbReference>
<evidence type="ECO:0000256" key="2">
    <source>
        <dbReference type="ARBA" id="ARBA00005417"/>
    </source>
</evidence>
<dbReference type="PANTHER" id="PTHR43297">
    <property type="entry name" value="OLIGOPEPTIDE TRANSPORT ATP-BINDING PROTEIN APPD"/>
    <property type="match status" value="1"/>
</dbReference>
<dbReference type="RefSeq" id="WP_007316907.1">
    <property type="nucleotide sequence ID" value="NZ_BAEH01000036.1"/>
</dbReference>
<protein>
    <submittedName>
        <fullName evidence="9">Putative ABC transporter ATP-binding protein</fullName>
    </submittedName>
</protein>
<dbReference type="NCBIfam" id="NF008453">
    <property type="entry name" value="PRK11308.1"/>
    <property type="match status" value="2"/>
</dbReference>
<evidence type="ECO:0000256" key="6">
    <source>
        <dbReference type="ARBA" id="ARBA00022840"/>
    </source>
</evidence>
<evidence type="ECO:0000313" key="10">
    <source>
        <dbReference type="Proteomes" id="UP000035034"/>
    </source>
</evidence>
<dbReference type="OrthoDB" id="8036461at2"/>
<dbReference type="PROSITE" id="PS00211">
    <property type="entry name" value="ABC_TRANSPORTER_1"/>
    <property type="match status" value="1"/>
</dbReference>
<evidence type="ECO:0000259" key="8">
    <source>
        <dbReference type="PROSITE" id="PS50893"/>
    </source>
</evidence>
<name>H0QXL8_9ACTN</name>
<dbReference type="InterPro" id="IPR013563">
    <property type="entry name" value="Oligopep_ABC_C"/>
</dbReference>
<dbReference type="InterPro" id="IPR017871">
    <property type="entry name" value="ABC_transporter-like_CS"/>
</dbReference>
<dbReference type="GO" id="GO:0005524">
    <property type="term" value="F:ATP binding"/>
    <property type="evidence" value="ECO:0007669"/>
    <property type="project" value="UniProtKB-KW"/>
</dbReference>
<dbReference type="GO" id="GO:0015833">
    <property type="term" value="P:peptide transport"/>
    <property type="evidence" value="ECO:0007669"/>
    <property type="project" value="InterPro"/>
</dbReference>
<dbReference type="GO" id="GO:0005886">
    <property type="term" value="C:plasma membrane"/>
    <property type="evidence" value="ECO:0007669"/>
    <property type="project" value="UniProtKB-SubCell"/>
</dbReference>
<dbReference type="eggNOG" id="COG4172">
    <property type="taxonomic scope" value="Bacteria"/>
</dbReference>
<dbReference type="GO" id="GO:0016887">
    <property type="term" value="F:ATP hydrolysis activity"/>
    <property type="evidence" value="ECO:0007669"/>
    <property type="project" value="InterPro"/>
</dbReference>
<proteinExistence type="inferred from homology"/>
<comment type="similarity">
    <text evidence="2">Belongs to the ABC transporter superfamily.</text>
</comment>
<dbReference type="Pfam" id="PF00005">
    <property type="entry name" value="ABC_tran"/>
    <property type="match status" value="2"/>
</dbReference>
<dbReference type="CDD" id="cd03257">
    <property type="entry name" value="ABC_NikE_OppD_transporters"/>
    <property type="match status" value="2"/>
</dbReference>
<comment type="subcellular location">
    <subcellularLocation>
        <location evidence="1">Cell membrane</location>
        <topology evidence="1">Peripheral membrane protein</topology>
    </subcellularLocation>
</comment>
<dbReference type="SUPFAM" id="SSF52540">
    <property type="entry name" value="P-loop containing nucleoside triphosphate hydrolases"/>
    <property type="match status" value="2"/>
</dbReference>
<accession>H0QXL8</accession>
<keyword evidence="3" id="KW-0813">Transport</keyword>
<dbReference type="STRING" id="1077974.GOEFS_036_00070"/>
<evidence type="ECO:0000313" key="9">
    <source>
        <dbReference type="EMBL" id="GAB17569.1"/>
    </source>
</evidence>
<reference evidence="9 10" key="1">
    <citation type="submission" date="2011-12" db="EMBL/GenBank/DDBJ databases">
        <title>Whole genome shotgun sequence of Gordonia effusa NBRC 100432.</title>
        <authorList>
            <person name="Yoshida I."/>
            <person name="Takarada H."/>
            <person name="Hosoyama A."/>
            <person name="Tsuchikane K."/>
            <person name="Katsumata H."/>
            <person name="Yamazaki S."/>
            <person name="Fujita N."/>
        </authorList>
    </citation>
    <scope>NUCLEOTIDE SEQUENCE [LARGE SCALE GENOMIC DNA]</scope>
    <source>
        <strain evidence="9 10">NBRC 100432</strain>
    </source>
</reference>
<comment type="caution">
    <text evidence="9">The sequence shown here is derived from an EMBL/GenBank/DDBJ whole genome shotgun (WGS) entry which is preliminary data.</text>
</comment>
<keyword evidence="10" id="KW-1185">Reference proteome</keyword>
<evidence type="ECO:0000256" key="7">
    <source>
        <dbReference type="ARBA" id="ARBA00023136"/>
    </source>
</evidence>
<keyword evidence="5" id="KW-0547">Nucleotide-binding</keyword>
<dbReference type="SMART" id="SM00382">
    <property type="entry name" value="AAA"/>
    <property type="match status" value="2"/>
</dbReference>
<evidence type="ECO:0000256" key="1">
    <source>
        <dbReference type="ARBA" id="ARBA00004202"/>
    </source>
</evidence>
<feature type="domain" description="ABC transporter" evidence="8">
    <location>
        <begin position="300"/>
        <end position="541"/>
    </location>
</feature>
<gene>
    <name evidence="9" type="ORF">GOEFS_036_00070</name>
</gene>
<feature type="domain" description="ABC transporter" evidence="8">
    <location>
        <begin position="17"/>
        <end position="266"/>
    </location>
</feature>
<keyword evidence="7" id="KW-0472">Membrane</keyword>
<dbReference type="Gene3D" id="3.40.50.300">
    <property type="entry name" value="P-loop containing nucleotide triphosphate hydrolases"/>
    <property type="match status" value="2"/>
</dbReference>
<dbReference type="Pfam" id="PF08352">
    <property type="entry name" value="oligo_HPY"/>
    <property type="match status" value="1"/>
</dbReference>
<dbReference type="InterPro" id="IPR050388">
    <property type="entry name" value="ABC_Ni/Peptide_Import"/>
</dbReference>
<sequence>MSAQYDSPPTVFSPYLLTVRNLSVRIPGPRGDQTVVRGLDLDIAPGECVALVGESGSGKTVTARALSGQLPADWLITADEFSYLGEDLRKSTTKRWRELRGGEIALMVQNALISLNPLHRIGAEVAEALRIHRTVPSRERPSRVLELLTDVGIPDPEVRARQYPHELSGGLRQRALIASVVAADPKILLADEPTTALDATVRRQIVDLLLALKSTGMGQLLITHDLSMAAMIADRVAVMYRGELVEFGPAAQVLSSPAHEYTAMLAAAVPSVTEPRRRLGPAHPAGISPRSATRDTELVLRAADIVKEFQLSRTKRVGVGGVSFELRAGRTLGVLGESGSGKTTLARIVLGLTKPDSGNIFIGDQNWTDASERERRPMRTEIQGVHQDPVSSFDPRATVRDVLLEAIRAESGDDEPRERMNELLDLVGLSPSIGERHPRTLSGGQCQRIAIARALARRPRILVCDEPTSALDVSVQARVLDLLKDLQDELGMAMLFISHDLGVIRHVSDRVLVMKDGAVVEEGAVDPVFTSPTHSYTRELLGSVYTGALEPTYA</sequence>
<dbReference type="EMBL" id="BAEH01000036">
    <property type="protein sequence ID" value="GAB17569.1"/>
    <property type="molecule type" value="Genomic_DNA"/>
</dbReference>
<dbReference type="InterPro" id="IPR003593">
    <property type="entry name" value="AAA+_ATPase"/>
</dbReference>
<evidence type="ECO:0000256" key="4">
    <source>
        <dbReference type="ARBA" id="ARBA00022475"/>
    </source>
</evidence>
<evidence type="ECO:0000256" key="5">
    <source>
        <dbReference type="ARBA" id="ARBA00022741"/>
    </source>
</evidence>
<dbReference type="InterPro" id="IPR003439">
    <property type="entry name" value="ABC_transporter-like_ATP-bd"/>
</dbReference>
<dbReference type="PROSITE" id="PS50893">
    <property type="entry name" value="ABC_TRANSPORTER_2"/>
    <property type="match status" value="2"/>
</dbReference>
<evidence type="ECO:0000256" key="3">
    <source>
        <dbReference type="ARBA" id="ARBA00022448"/>
    </source>
</evidence>
<dbReference type="Proteomes" id="UP000035034">
    <property type="component" value="Unassembled WGS sequence"/>
</dbReference>